<evidence type="ECO:0000313" key="5">
    <source>
        <dbReference type="EMBL" id="RVU34086.1"/>
    </source>
</evidence>
<dbReference type="SUPFAM" id="SSF50494">
    <property type="entry name" value="Trypsin-like serine proteases"/>
    <property type="match status" value="1"/>
</dbReference>
<keyword evidence="6" id="KW-1185">Reference proteome</keyword>
<dbReference type="Gene3D" id="2.30.42.10">
    <property type="match status" value="1"/>
</dbReference>
<dbReference type="PRINTS" id="PR00834">
    <property type="entry name" value="PROTEASES2C"/>
</dbReference>
<dbReference type="InterPro" id="IPR001940">
    <property type="entry name" value="Peptidase_S1C"/>
</dbReference>
<dbReference type="SUPFAM" id="SSF50156">
    <property type="entry name" value="PDZ domain-like"/>
    <property type="match status" value="1"/>
</dbReference>
<feature type="signal peptide" evidence="3">
    <location>
        <begin position="1"/>
        <end position="29"/>
    </location>
</feature>
<comment type="caution">
    <text evidence="5">The sequence shown here is derived from an EMBL/GenBank/DDBJ whole genome shotgun (WGS) entry which is preliminary data.</text>
</comment>
<dbReference type="PANTHER" id="PTHR43343:SF3">
    <property type="entry name" value="PROTEASE DO-LIKE 8, CHLOROPLASTIC"/>
    <property type="match status" value="1"/>
</dbReference>
<dbReference type="Pfam" id="PF13365">
    <property type="entry name" value="Trypsin_2"/>
    <property type="match status" value="1"/>
</dbReference>
<protein>
    <submittedName>
        <fullName evidence="5">PDZ domain-containing protein</fullName>
    </submittedName>
</protein>
<dbReference type="RefSeq" id="WP_127768116.1">
    <property type="nucleotide sequence ID" value="NZ_SADE01000004.1"/>
</dbReference>
<dbReference type="SMART" id="SM00228">
    <property type="entry name" value="PDZ"/>
    <property type="match status" value="1"/>
</dbReference>
<evidence type="ECO:0000256" key="1">
    <source>
        <dbReference type="ARBA" id="ARBA00022670"/>
    </source>
</evidence>
<name>A0A437QI32_9PROT</name>
<dbReference type="PROSITE" id="PS50106">
    <property type="entry name" value="PDZ"/>
    <property type="match status" value="1"/>
</dbReference>
<dbReference type="Proteomes" id="UP000287447">
    <property type="component" value="Unassembled WGS sequence"/>
</dbReference>
<feature type="domain" description="PDZ" evidence="4">
    <location>
        <begin position="231"/>
        <end position="317"/>
    </location>
</feature>
<evidence type="ECO:0000256" key="2">
    <source>
        <dbReference type="ARBA" id="ARBA00022801"/>
    </source>
</evidence>
<dbReference type="InterPro" id="IPR009003">
    <property type="entry name" value="Peptidase_S1_PA"/>
</dbReference>
<evidence type="ECO:0000259" key="4">
    <source>
        <dbReference type="PROSITE" id="PS50106"/>
    </source>
</evidence>
<organism evidence="5 6">
    <name type="scientific">Hwanghaeella grinnelliae</name>
    <dbReference type="NCBI Taxonomy" id="2500179"/>
    <lineage>
        <taxon>Bacteria</taxon>
        <taxon>Pseudomonadati</taxon>
        <taxon>Pseudomonadota</taxon>
        <taxon>Alphaproteobacteria</taxon>
        <taxon>Rhodospirillales</taxon>
        <taxon>Rhodospirillaceae</taxon>
        <taxon>Hwanghaeella</taxon>
    </lineage>
</organism>
<gene>
    <name evidence="5" type="ORF">EOI86_23510</name>
</gene>
<dbReference type="OrthoDB" id="7358927at2"/>
<dbReference type="InterPro" id="IPR001478">
    <property type="entry name" value="PDZ"/>
</dbReference>
<keyword evidence="3" id="KW-0732">Signal</keyword>
<proteinExistence type="predicted"/>
<evidence type="ECO:0000313" key="6">
    <source>
        <dbReference type="Proteomes" id="UP000287447"/>
    </source>
</evidence>
<keyword evidence="2" id="KW-0378">Hydrolase</keyword>
<dbReference type="EMBL" id="SADE01000004">
    <property type="protein sequence ID" value="RVU34086.1"/>
    <property type="molecule type" value="Genomic_DNA"/>
</dbReference>
<feature type="chain" id="PRO_5019008773" evidence="3">
    <location>
        <begin position="30"/>
        <end position="331"/>
    </location>
</feature>
<dbReference type="InterPro" id="IPR051201">
    <property type="entry name" value="Chloro_Bact_Ser_Proteases"/>
</dbReference>
<dbReference type="Gene3D" id="2.40.10.120">
    <property type="match status" value="1"/>
</dbReference>
<reference evidence="6" key="1">
    <citation type="submission" date="2019-01" db="EMBL/GenBank/DDBJ databases">
        <title>Gri0909 isolated from a small marine red alga.</title>
        <authorList>
            <person name="Kim J."/>
            <person name="Jeong S.E."/>
            <person name="Jeon C.O."/>
        </authorList>
    </citation>
    <scope>NUCLEOTIDE SEQUENCE [LARGE SCALE GENOMIC DNA]</scope>
    <source>
        <strain evidence="6">Gri0909</strain>
    </source>
</reference>
<dbReference type="GO" id="GO:0004252">
    <property type="term" value="F:serine-type endopeptidase activity"/>
    <property type="evidence" value="ECO:0007669"/>
    <property type="project" value="InterPro"/>
</dbReference>
<evidence type="ECO:0000256" key="3">
    <source>
        <dbReference type="SAM" id="SignalP"/>
    </source>
</evidence>
<dbReference type="Pfam" id="PF13180">
    <property type="entry name" value="PDZ_2"/>
    <property type="match status" value="1"/>
</dbReference>
<accession>A0A437QI32</accession>
<dbReference type="AlphaFoldDB" id="A0A437QI32"/>
<dbReference type="InterPro" id="IPR036034">
    <property type="entry name" value="PDZ_sf"/>
</dbReference>
<dbReference type="PANTHER" id="PTHR43343">
    <property type="entry name" value="PEPTIDASE S12"/>
    <property type="match status" value="1"/>
</dbReference>
<sequence length="331" mass="33919">MGRRTIHVVSVFLLFAVFAIGPAAGPVYAADRVAVIGKALQSVVSVLPLWPGQPQGGGADIPAGAAPEGTGVVLDGAGHIATALHVVERSLSVSVRLPDGRILPAALIAGDLATDIAVLKINAVLPAFEEAGQAQVGQSVCAIGNAFGFDLSVTCGIVSATRRTGMGFNAIEDFVQTDAAMNPGSSGGALIDDEGRLVGMLSAIITKESDADAGFNLAVSQGLLRRVTGDLIAAGKVDRSISGIGFAGLSFKQRADGTGVLVRTIRAGGAGDAAGLRQGDIVQWIDGRRIDRPTDAMTALYLRRPGEAAEIAFKRQGNEMSTRLVLNGLTQ</sequence>
<dbReference type="GO" id="GO:0006508">
    <property type="term" value="P:proteolysis"/>
    <property type="evidence" value="ECO:0007669"/>
    <property type="project" value="UniProtKB-KW"/>
</dbReference>
<keyword evidence="1" id="KW-0645">Protease</keyword>